<evidence type="ECO:0000256" key="12">
    <source>
        <dbReference type="ARBA" id="ARBA00023310"/>
    </source>
</evidence>
<comment type="subcellular location">
    <subcellularLocation>
        <location evidence="1">Cell inner membrane</location>
        <topology evidence="1">Single-pass membrane protein</topology>
    </subcellularLocation>
    <subcellularLocation>
        <location evidence="16">Cell membrane</location>
        <topology evidence="16">Single-pass membrane protein</topology>
    </subcellularLocation>
</comment>
<keyword evidence="11 16" id="KW-0472">Membrane</keyword>
<dbReference type="InterPro" id="IPR050059">
    <property type="entry name" value="ATP_synthase_B_chain"/>
</dbReference>
<evidence type="ECO:0000256" key="6">
    <source>
        <dbReference type="ARBA" id="ARBA00022547"/>
    </source>
</evidence>
<dbReference type="GO" id="GO:0046961">
    <property type="term" value="F:proton-transporting ATPase activity, rotational mechanism"/>
    <property type="evidence" value="ECO:0007669"/>
    <property type="project" value="TreeGrafter"/>
</dbReference>
<proteinExistence type="inferred from homology"/>
<evidence type="ECO:0000256" key="8">
    <source>
        <dbReference type="ARBA" id="ARBA00022781"/>
    </source>
</evidence>
<dbReference type="HAMAP" id="MF_01398">
    <property type="entry name" value="ATP_synth_b_bprime"/>
    <property type="match status" value="1"/>
</dbReference>
<comment type="function">
    <text evidence="14">Component of the F(0) channel, it forms part of the peripheral stalk, linking F(1) to F(0). The b'-subunit is a diverged and duplicated form of b found in plants and photosynthetic bacteria.</text>
</comment>
<keyword evidence="9 16" id="KW-1133">Transmembrane helix</keyword>
<evidence type="ECO:0000256" key="10">
    <source>
        <dbReference type="ARBA" id="ARBA00023065"/>
    </source>
</evidence>
<comment type="function">
    <text evidence="13 16">F(1)F(0) ATP synthase produces ATP from ADP in the presence of a proton or sodium gradient. F-type ATPases consist of two structural domains, F(1) containing the extramembraneous catalytic core and F(0) containing the membrane proton channel, linked together by a central stalk and a peripheral stalk. During catalysis, ATP synthesis in the catalytic domain of F(1) is coupled via a rotary mechanism of the central stalk subunits to proton translocation.</text>
</comment>
<keyword evidence="12 16" id="KW-0066">ATP synthesis</keyword>
<keyword evidence="10 16" id="KW-0406">Ion transport</keyword>
<reference evidence="20" key="2">
    <citation type="submission" date="2000-06" db="EMBL/GenBank/DDBJ databases">
        <title>Extended sequencing of a DNA fragment of B. japonicum adjacent to the cox operon.</title>
        <authorList>
            <person name="Mueller P."/>
        </authorList>
    </citation>
    <scope>NUCLEOTIDE SEQUENCE</scope>
    <source>
        <strain evidence="20">USDA110spc4</strain>
    </source>
</reference>
<keyword evidence="7 16" id="KW-0812">Transmembrane</keyword>
<evidence type="ECO:0000256" key="5">
    <source>
        <dbReference type="ARBA" id="ARBA00022519"/>
    </source>
</evidence>
<evidence type="ECO:0000256" key="7">
    <source>
        <dbReference type="ARBA" id="ARBA00022692"/>
    </source>
</evidence>
<keyword evidence="8 16" id="KW-0375">Hydrogen ion transport</keyword>
<organism evidence="20">
    <name type="scientific">Bradyrhizobium japonicum</name>
    <dbReference type="NCBI Taxonomy" id="375"/>
    <lineage>
        <taxon>Bacteria</taxon>
        <taxon>Pseudomonadati</taxon>
        <taxon>Pseudomonadota</taxon>
        <taxon>Alphaproteobacteria</taxon>
        <taxon>Hyphomicrobiales</taxon>
        <taxon>Nitrobacteraceae</taxon>
        <taxon>Bradyrhizobium</taxon>
    </lineage>
</organism>
<evidence type="ECO:0000256" key="15">
    <source>
        <dbReference type="ARBA" id="ARBA00025830"/>
    </source>
</evidence>
<evidence type="ECO:0000256" key="16">
    <source>
        <dbReference type="HAMAP-Rule" id="MF_01398"/>
    </source>
</evidence>
<accession>Q9JMW1</accession>
<evidence type="ECO:0000256" key="1">
    <source>
        <dbReference type="ARBA" id="ARBA00004377"/>
    </source>
</evidence>
<evidence type="ECO:0000256" key="17">
    <source>
        <dbReference type="RuleBase" id="RU003848"/>
    </source>
</evidence>
<evidence type="ECO:0000256" key="3">
    <source>
        <dbReference type="ARBA" id="ARBA00022448"/>
    </source>
</evidence>
<evidence type="ECO:0000256" key="19">
    <source>
        <dbReference type="SAM" id="MobiDB-lite"/>
    </source>
</evidence>
<evidence type="ECO:0000256" key="4">
    <source>
        <dbReference type="ARBA" id="ARBA00022475"/>
    </source>
</evidence>
<evidence type="ECO:0000256" key="11">
    <source>
        <dbReference type="ARBA" id="ARBA00023136"/>
    </source>
</evidence>
<comment type="similarity">
    <text evidence="2 16 17">Belongs to the ATPase B chain family.</text>
</comment>
<reference evidence="20" key="1">
    <citation type="journal article" date="1995" name="Mol. Microbiol.">
        <title>A TnphoA insertion within the Bradyrhizobium japonicum sipS gene, homologous to prokaryotic signal peptidases, results in extensive changes in the expression of PBM-specific nodulins of infected soybean (Glycine max) cells.</title>
        <authorList>
            <person name="Muller P."/>
            <person name="Ahrens K."/>
            <person name="Keller T."/>
            <person name="Klaucke A."/>
        </authorList>
    </citation>
    <scope>NUCLEOTIDE SEQUENCE</scope>
    <source>
        <strain evidence="20">USDA110spc4</strain>
    </source>
</reference>
<dbReference type="Pfam" id="PF00430">
    <property type="entry name" value="ATP-synt_B"/>
    <property type="match status" value="1"/>
</dbReference>
<dbReference type="GO" id="GO:0046933">
    <property type="term" value="F:proton-transporting ATP synthase activity, rotational mechanism"/>
    <property type="evidence" value="ECO:0007669"/>
    <property type="project" value="UniProtKB-UniRule"/>
</dbReference>
<dbReference type="PANTHER" id="PTHR33445:SF1">
    <property type="entry name" value="ATP SYNTHASE SUBUNIT B"/>
    <property type="match status" value="1"/>
</dbReference>
<dbReference type="GO" id="GO:0045259">
    <property type="term" value="C:proton-transporting ATP synthase complex"/>
    <property type="evidence" value="ECO:0007669"/>
    <property type="project" value="UniProtKB-KW"/>
</dbReference>
<evidence type="ECO:0000313" key="20">
    <source>
        <dbReference type="EMBL" id="AAF78803.1"/>
    </source>
</evidence>
<sequence length="169" mass="18531">MRVPERLIEMFFDPETWVAIAFVILMVVFGYLGVFKSAMTALDHRAARIKAELDDATRLKQEAAKVLADYKARSATAEREAADIIANAKVEAERIATEAKAKMEDFVARRTKTAESKIALAEAQAVADVRARSRGSRRPGRLHDPVAVGARARSPTTCSPRASAKFGRS</sequence>
<feature type="region of interest" description="Disordered" evidence="19">
    <location>
        <begin position="129"/>
        <end position="169"/>
    </location>
</feature>
<comment type="subunit">
    <text evidence="15 16">F-type ATPases have 2 components, F(1) - the catalytic core - and F(0) - the membrane proton channel. F(1) has five subunits: alpha(3), beta(3), gamma(1), delta(1), epsilon(1). F(0) has three main subunits: a(1), b(2) and c(10-14). The alpha and beta chains form an alternating ring which encloses part of the gamma chain. F(1) is attached to F(0) by a central stalk formed by the gamma and epsilon chains, while a peripheral stalk is formed by the delta and b chains.</text>
</comment>
<keyword evidence="3 16" id="KW-0813">Transport</keyword>
<keyword evidence="6 16" id="KW-0138">CF(0)</keyword>
<evidence type="ECO:0000256" key="9">
    <source>
        <dbReference type="ARBA" id="ARBA00022989"/>
    </source>
</evidence>
<dbReference type="AlphaFoldDB" id="Q9JMW1"/>
<keyword evidence="18" id="KW-0175">Coiled coil</keyword>
<evidence type="ECO:0000256" key="13">
    <source>
        <dbReference type="ARBA" id="ARBA00025198"/>
    </source>
</evidence>
<keyword evidence="5" id="KW-0997">Cell inner membrane</keyword>
<dbReference type="CDD" id="cd06503">
    <property type="entry name" value="ATP-synt_Fo_b"/>
    <property type="match status" value="1"/>
</dbReference>
<dbReference type="GO" id="GO:0005886">
    <property type="term" value="C:plasma membrane"/>
    <property type="evidence" value="ECO:0007669"/>
    <property type="project" value="UniProtKB-SubCell"/>
</dbReference>
<name>Q9JMW1_BRAJP</name>
<feature type="coiled-coil region" evidence="18">
    <location>
        <begin position="46"/>
        <end position="87"/>
    </location>
</feature>
<dbReference type="PANTHER" id="PTHR33445">
    <property type="entry name" value="ATP SYNTHASE SUBUNIT B', CHLOROPLASTIC"/>
    <property type="match status" value="1"/>
</dbReference>
<keyword evidence="4 16" id="KW-1003">Cell membrane</keyword>
<evidence type="ECO:0000256" key="2">
    <source>
        <dbReference type="ARBA" id="ARBA00005513"/>
    </source>
</evidence>
<evidence type="ECO:0000256" key="18">
    <source>
        <dbReference type="SAM" id="Coils"/>
    </source>
</evidence>
<protein>
    <recommendedName>
        <fullName evidence="16">ATP synthase subunit b</fullName>
    </recommendedName>
    <alternativeName>
        <fullName evidence="16">ATP synthase F(0) sector subunit b</fullName>
    </alternativeName>
    <alternativeName>
        <fullName evidence="16">ATPase subunit I</fullName>
    </alternativeName>
    <alternativeName>
        <fullName evidence="16">F-type ATPase subunit b</fullName>
        <shortName evidence="16">F-ATPase subunit b</shortName>
    </alternativeName>
</protein>
<gene>
    <name evidence="20" type="primary">atpB</name>
    <name evidence="16" type="synonym">atpF</name>
</gene>
<feature type="transmembrane region" description="Helical" evidence="16">
    <location>
        <begin position="16"/>
        <end position="35"/>
    </location>
</feature>
<dbReference type="EMBL" id="U33883">
    <property type="protein sequence ID" value="AAF78803.1"/>
    <property type="molecule type" value="Genomic_DNA"/>
</dbReference>
<evidence type="ECO:0000256" key="14">
    <source>
        <dbReference type="ARBA" id="ARBA00025614"/>
    </source>
</evidence>
<dbReference type="InterPro" id="IPR002146">
    <property type="entry name" value="ATP_synth_b/b'su_bac/chlpt"/>
</dbReference>